<dbReference type="InterPro" id="IPR003159">
    <property type="entry name" value="Lyase_8_central_dom"/>
</dbReference>
<name>A0ABV5FBQ5_9FLAO</name>
<evidence type="ECO:0000256" key="2">
    <source>
        <dbReference type="ARBA" id="ARBA00006699"/>
    </source>
</evidence>
<dbReference type="EMBL" id="JBHMFC010000034">
    <property type="protein sequence ID" value="MFB9056875.1"/>
    <property type="molecule type" value="Genomic_DNA"/>
</dbReference>
<dbReference type="PANTHER" id="PTHR38481:SF1">
    <property type="entry name" value="HYALURONATE LYASE"/>
    <property type="match status" value="1"/>
</dbReference>
<dbReference type="InterPro" id="IPR011013">
    <property type="entry name" value="Gal_mutarotase_sf_dom"/>
</dbReference>
<evidence type="ECO:0000256" key="6">
    <source>
        <dbReference type="ARBA" id="ARBA00023239"/>
    </source>
</evidence>
<dbReference type="SUPFAM" id="SSF74650">
    <property type="entry name" value="Galactose mutarotase-like"/>
    <property type="match status" value="1"/>
</dbReference>
<dbReference type="InterPro" id="IPR011071">
    <property type="entry name" value="Lyase_8-like_C"/>
</dbReference>
<dbReference type="RefSeq" id="WP_379861081.1">
    <property type="nucleotide sequence ID" value="NZ_JBHMFC010000034.1"/>
</dbReference>
<reference evidence="10 11" key="1">
    <citation type="submission" date="2024-09" db="EMBL/GenBank/DDBJ databases">
        <authorList>
            <person name="Sun Q."/>
            <person name="Mori K."/>
        </authorList>
    </citation>
    <scope>NUCLEOTIDE SEQUENCE [LARGE SCALE GENOMIC DNA]</scope>
    <source>
        <strain evidence="10 11">CECT 8622</strain>
    </source>
</reference>
<keyword evidence="6 10" id="KW-0456">Lyase</keyword>
<dbReference type="InterPro" id="IPR038970">
    <property type="entry name" value="Lyase_8"/>
</dbReference>
<feature type="domain" description="Polysaccharide lyase family 8 C-terminal" evidence="8">
    <location>
        <begin position="846"/>
        <end position="912"/>
    </location>
</feature>
<evidence type="ECO:0000256" key="3">
    <source>
        <dbReference type="ARBA" id="ARBA00011245"/>
    </source>
</evidence>
<protein>
    <submittedName>
        <fullName evidence="10">Polysaccharide lyase family 8 super-sandwich domain-containing protein</fullName>
    </submittedName>
</protein>
<evidence type="ECO:0000313" key="11">
    <source>
        <dbReference type="Proteomes" id="UP001589585"/>
    </source>
</evidence>
<dbReference type="SUPFAM" id="SSF48230">
    <property type="entry name" value="Chondroitin AC/alginate lyase"/>
    <property type="match status" value="1"/>
</dbReference>
<keyword evidence="4" id="KW-0732">Signal</keyword>
<dbReference type="Gene3D" id="2.60.220.10">
    <property type="entry name" value="Polysaccharide lyase family 8-like, C-terminal"/>
    <property type="match status" value="1"/>
</dbReference>
<evidence type="ECO:0000259" key="8">
    <source>
        <dbReference type="Pfam" id="PF02884"/>
    </source>
</evidence>
<dbReference type="Gene3D" id="2.70.98.10">
    <property type="match status" value="1"/>
</dbReference>
<keyword evidence="11" id="KW-1185">Reference proteome</keyword>
<dbReference type="InterPro" id="IPR008929">
    <property type="entry name" value="Chondroitin_lyas"/>
</dbReference>
<comment type="cofactor">
    <cofactor evidence="1">
        <name>Ca(2+)</name>
        <dbReference type="ChEBI" id="CHEBI:29108"/>
    </cofactor>
</comment>
<evidence type="ECO:0000259" key="9">
    <source>
        <dbReference type="Pfam" id="PF08124"/>
    </source>
</evidence>
<dbReference type="InterPro" id="IPR014718">
    <property type="entry name" value="GH-type_carb-bd"/>
</dbReference>
<evidence type="ECO:0000313" key="10">
    <source>
        <dbReference type="EMBL" id="MFB9056875.1"/>
    </source>
</evidence>
<evidence type="ECO:0000256" key="4">
    <source>
        <dbReference type="ARBA" id="ARBA00022729"/>
    </source>
</evidence>
<dbReference type="Pfam" id="PF02278">
    <property type="entry name" value="Lyase_8"/>
    <property type="match status" value="1"/>
</dbReference>
<gene>
    <name evidence="10" type="ORF">ACFFU9_08990</name>
</gene>
<dbReference type="Pfam" id="PF08124">
    <property type="entry name" value="Lyase_8_N"/>
    <property type="match status" value="1"/>
</dbReference>
<comment type="similarity">
    <text evidence="2">Belongs to the polysaccharide lyase 8 family.</text>
</comment>
<sequence length="986" mass="111701">MNKILIIVFAVFFNNQCFSQEVLFANYFDIETNQKEGSEVFGKVNLKRNKDFLDNTIPKSYRFSLENNASVFEISTVFDSEGRIFGVLKVAPGKKTGKSPEEVSLKVVLKEGNSIVASKAIVVHVVEKTMWQELVDVYSPVTTTVSRLYGRKKISDKELEGLLNDIESSHGKFSFSSIYTKHPSDYKNAKAYDKDLEKVTNTIGSLGFAYSKSKKYGINSDDSKSRERLKKAIYAASLAFMNSIPIYGKDLVVDGTPVGTEVGDGFSKLGNYASHGLLTHQWRATDALAAPLVHVWPEVLEDIATGNAQAQQLYDAVIRYYQLFFSVVPERRRMDDESQRWQNISDTNYSEGAWADANIGHRMRTLMVMPILWADYNRPITYVPYWYDDYYNGTEFEGLTFADDWTPNGVVADVRSWCDKLSLPSHRFNQSGFHPDGTVTHHRGHNASDVAMVAYGFEWLTTVNSAINYFKNTALPIENENYQFITDRLNYTYRRMLYKNAIDYVVAGRSFFSDLSDFGTNHVNKSIENLLEGKSPTTFIENEEQLKELKKDLEQGRFTHTETTAFWNADYLMHRREDGDQHYYFSVKQKSLRTSGAEDFSNIRKSWHAGSGVFQLRVNGDEYNQNVLANYDWHTLPGVTEAWRTDAMPTGPASASLPGGNDFSGILADGLYGLTGYHHKPIDTYTAVEALKSYHLIGRFGTAIGSGIQRKKASTNLDEIVTTIDQSAQTHVITYSANSTTKRIELGESVDVKEALLKPTWVHHNNKGYLIFPKKNQNLLIKTGEKINITATDLNIEKSSNYILALDHGIHPTQGDKEGYHYVLVANVSAKEMPKVLEDYEKQNQIITKEESYHALFNPEQKLKQVVFYKASRVDFSDKSWVQTNLPALVMMEHLKRTVRLTLVDPLHSLETKSLTVQVSEILKEGEYTYTLPGIKPREGEKAVVTNNGNYSTITIMLPDNEDGAFYDYREQMYAGAPIVLDIDKK</sequence>
<evidence type="ECO:0000256" key="5">
    <source>
        <dbReference type="ARBA" id="ARBA00022837"/>
    </source>
</evidence>
<evidence type="ECO:0000259" key="7">
    <source>
        <dbReference type="Pfam" id="PF02278"/>
    </source>
</evidence>
<dbReference type="SUPFAM" id="SSF49863">
    <property type="entry name" value="Hyaluronate lyase-like, C-terminal domain"/>
    <property type="match status" value="1"/>
</dbReference>
<dbReference type="PANTHER" id="PTHR38481">
    <property type="entry name" value="HYALURONATE LYASE"/>
    <property type="match status" value="1"/>
</dbReference>
<accession>A0ABV5FBQ5</accession>
<evidence type="ECO:0000256" key="1">
    <source>
        <dbReference type="ARBA" id="ARBA00001913"/>
    </source>
</evidence>
<feature type="domain" description="Polysaccharide lyase 8 N-terminal alpha-helical" evidence="9">
    <location>
        <begin position="431"/>
        <end position="511"/>
    </location>
</feature>
<dbReference type="InterPro" id="IPR004103">
    <property type="entry name" value="Lyase_8_C"/>
</dbReference>
<dbReference type="GO" id="GO:0016829">
    <property type="term" value="F:lyase activity"/>
    <property type="evidence" value="ECO:0007669"/>
    <property type="project" value="UniProtKB-KW"/>
</dbReference>
<keyword evidence="5" id="KW-0106">Calcium</keyword>
<dbReference type="Pfam" id="PF02884">
    <property type="entry name" value="Lyase_8_C"/>
    <property type="match status" value="1"/>
</dbReference>
<dbReference type="InterPro" id="IPR012970">
    <property type="entry name" value="Lyase_8_alpha_N"/>
</dbReference>
<feature type="domain" description="Polysaccharide lyase family 8 central" evidence="7">
    <location>
        <begin position="564"/>
        <end position="829"/>
    </location>
</feature>
<organism evidence="10 11">
    <name type="scientific">Mariniflexile ostreae</name>
    <dbReference type="NCBI Taxonomy" id="1520892"/>
    <lineage>
        <taxon>Bacteria</taxon>
        <taxon>Pseudomonadati</taxon>
        <taxon>Bacteroidota</taxon>
        <taxon>Flavobacteriia</taxon>
        <taxon>Flavobacteriales</taxon>
        <taxon>Flavobacteriaceae</taxon>
        <taxon>Mariniflexile</taxon>
    </lineage>
</organism>
<proteinExistence type="inferred from homology"/>
<comment type="caution">
    <text evidence="10">The sequence shown here is derived from an EMBL/GenBank/DDBJ whole genome shotgun (WGS) entry which is preliminary data.</text>
</comment>
<dbReference type="Proteomes" id="UP001589585">
    <property type="component" value="Unassembled WGS sequence"/>
</dbReference>
<dbReference type="Gene3D" id="1.50.10.100">
    <property type="entry name" value="Chondroitin AC/alginate lyase"/>
    <property type="match status" value="1"/>
</dbReference>
<comment type="subunit">
    <text evidence="3">Monomer.</text>
</comment>